<dbReference type="EMBL" id="JAATIQ010000025">
    <property type="protein sequence ID" value="KAF4398589.1"/>
    <property type="molecule type" value="Genomic_DNA"/>
</dbReference>
<comment type="caution">
    <text evidence="2">The sequence shown here is derived from an EMBL/GenBank/DDBJ whole genome shotgun (WGS) entry which is preliminary data.</text>
</comment>
<dbReference type="AlphaFoldDB" id="A0A7J6HUV8"/>
<dbReference type="PANTHER" id="PTHR31215">
    <property type="entry name" value="OS05G0510400 PROTEIN-RELATED"/>
    <property type="match status" value="1"/>
</dbReference>
<feature type="domain" description="F-box" evidence="1">
    <location>
        <begin position="4"/>
        <end position="45"/>
    </location>
</feature>
<dbReference type="Pfam" id="PF12937">
    <property type="entry name" value="F-box-like"/>
    <property type="match status" value="1"/>
</dbReference>
<dbReference type="InterPro" id="IPR001810">
    <property type="entry name" value="F-box_dom"/>
</dbReference>
<keyword evidence="3" id="KW-1185">Reference proteome</keyword>
<dbReference type="SUPFAM" id="SSF52047">
    <property type="entry name" value="RNI-like"/>
    <property type="match status" value="1"/>
</dbReference>
<dbReference type="Proteomes" id="UP000583929">
    <property type="component" value="Unassembled WGS sequence"/>
</dbReference>
<evidence type="ECO:0000313" key="3">
    <source>
        <dbReference type="Proteomes" id="UP000583929"/>
    </source>
</evidence>
<reference evidence="2 3" key="1">
    <citation type="journal article" date="2020" name="bioRxiv">
        <title>Sequence and annotation of 42 cannabis genomes reveals extensive copy number variation in cannabinoid synthesis and pathogen resistance genes.</title>
        <authorList>
            <person name="Mckernan K.J."/>
            <person name="Helbert Y."/>
            <person name="Kane L.T."/>
            <person name="Ebling H."/>
            <person name="Zhang L."/>
            <person name="Liu B."/>
            <person name="Eaton Z."/>
            <person name="Mclaughlin S."/>
            <person name="Kingan S."/>
            <person name="Baybayan P."/>
            <person name="Concepcion G."/>
            <person name="Jordan M."/>
            <person name="Riva A."/>
            <person name="Barbazuk W."/>
            <person name="Harkins T."/>
        </authorList>
    </citation>
    <scope>NUCLEOTIDE SEQUENCE [LARGE SCALE GENOMIC DNA]</scope>
    <source>
        <strain evidence="3">cv. Jamaican Lion 4</strain>
        <tissue evidence="2">Leaf</tissue>
    </source>
</reference>
<gene>
    <name evidence="2" type="ORF">G4B88_013678</name>
</gene>
<dbReference type="InterPro" id="IPR044809">
    <property type="entry name" value="AUF1-like"/>
</dbReference>
<evidence type="ECO:0000259" key="1">
    <source>
        <dbReference type="SMART" id="SM00256"/>
    </source>
</evidence>
<protein>
    <recommendedName>
        <fullName evidence="1">F-box domain-containing protein</fullName>
    </recommendedName>
</protein>
<dbReference type="SUPFAM" id="SSF81383">
    <property type="entry name" value="F-box domain"/>
    <property type="match status" value="1"/>
</dbReference>
<accession>A0A7J6HUV8</accession>
<dbReference type="InterPro" id="IPR032675">
    <property type="entry name" value="LRR_dom_sf"/>
</dbReference>
<dbReference type="Gene3D" id="3.80.10.10">
    <property type="entry name" value="Ribonuclease Inhibitor"/>
    <property type="match status" value="1"/>
</dbReference>
<dbReference type="SMART" id="SM00256">
    <property type="entry name" value="FBOX"/>
    <property type="match status" value="1"/>
</dbReference>
<sequence length="652" mass="73103">MEDLPPSLVTDILSRLNDSADLVRFRLVSKTLNEMSYEVRSLNHLCTLSSYLKSRSRDATSPQVMTFKIVFKDLVRRLSKLESVSIAVEKSLGRRSYDEVEDDDDDLYLTEPSFISDWLPEISGLPLSLPFAETSLGPNLLKLELKNTWLSVDGLNCMPNLTSLTLEFLRLDDEDLSKVNECFPGLQVLNLVGVGGLKEPKVDLKNLKLCYWTISNAPLSITILAPSLVELKLECIRPRSLVLETPSLSDLHLIIENADHLKVKEFNCLYSLQLESWNLFSLMGKFGSSRTIKILLLDIPKHNQDVTPKLSFGTLYDSFPNLSSLTLDPRAWSEMEVSFSSGGLEGRVEMNGLKEITTYLFIDEMNATISFISSMLNRCPSLSNMGVLIHGEVASQLVKKHGFWWLKLVSVDMAQILGEQPYGVHYGKLNNDLSYYVRSNSKPRMRAALAVKVGSTYIFCSIPSHKKPRFSCFVESEAPGSAVIIGYKFQVGELKTVRDYRDLLAESVDIVQQCDYPNIGATELILSNGMRVCYKCKDSLDDQVMFTGFSYGDLSEIPESNYVSCSMGPTTAGEIGVCGYRPSMLLDMIADMETALQEMSFTMIRSQSSEAACTIQTIDESHPNQEEQLHKLVDERVKEIKLVGKKVYSHCV</sequence>
<name>A0A7J6HUV8_CANSA</name>
<dbReference type="InterPro" id="IPR036047">
    <property type="entry name" value="F-box-like_dom_sf"/>
</dbReference>
<proteinExistence type="predicted"/>
<evidence type="ECO:0000313" key="2">
    <source>
        <dbReference type="EMBL" id="KAF4398589.1"/>
    </source>
</evidence>
<organism evidence="2 3">
    <name type="scientific">Cannabis sativa</name>
    <name type="common">Hemp</name>
    <name type="synonym">Marijuana</name>
    <dbReference type="NCBI Taxonomy" id="3483"/>
    <lineage>
        <taxon>Eukaryota</taxon>
        <taxon>Viridiplantae</taxon>
        <taxon>Streptophyta</taxon>
        <taxon>Embryophyta</taxon>
        <taxon>Tracheophyta</taxon>
        <taxon>Spermatophyta</taxon>
        <taxon>Magnoliopsida</taxon>
        <taxon>eudicotyledons</taxon>
        <taxon>Gunneridae</taxon>
        <taxon>Pentapetalae</taxon>
        <taxon>rosids</taxon>
        <taxon>fabids</taxon>
        <taxon>Rosales</taxon>
        <taxon>Cannabaceae</taxon>
        <taxon>Cannabis</taxon>
    </lineage>
</organism>